<dbReference type="PANTHER" id="PTHR34383:SF3">
    <property type="entry name" value="POLYPHOSPHATE:AMP PHOSPHOTRANSFERASE"/>
    <property type="match status" value="1"/>
</dbReference>
<dbReference type="GO" id="GO:0043751">
    <property type="term" value="F:polyphosphate:AMP phosphotransferase activity"/>
    <property type="evidence" value="ECO:0007669"/>
    <property type="project" value="InterPro"/>
</dbReference>
<proteinExistence type="predicted"/>
<dbReference type="Gene3D" id="3.40.50.300">
    <property type="entry name" value="P-loop containing nucleotide triphosphate hydrolases"/>
    <property type="match status" value="2"/>
</dbReference>
<evidence type="ECO:0000313" key="2">
    <source>
        <dbReference type="EMBL" id="POF90306.1"/>
    </source>
</evidence>
<sequence length="497" mass="57622">MFESAQIGHHIDKDTFDAAVPALREALLDAQYELKQQSRLPVIILINGIEGAGKGETVKLLNEWMDPRLIDVLTFDQQTDEELARPPAWRYWRALPPKGRMGVFFGNWYSQMLQGRVHGQFKDAVLDQAIAGAERLEQMLCDEGALIIKFWFHLSKKQMKARLKTLRDDPLHSWRISPLDWQQSQTYDRFVRFGERVLRRTSRDYAPWHVIEGADPHYRSLAVGQILLESMQAALAVDPKAKHKGNVAPLGRSIDDLNLINALDLSQRLDKKDYEQQLVSEQARLAGLLRHKHMRKHALVAVFEGNDAAGKGGAIRRVAAALDPRQYRIVPIAAPTEEERAQPYLWRFWRHVPARGKFTIFDRSWYGRVLVERVEGFCTPADWMRAYGEINDFEEQLSNAGVVVVKFWLAIDQQTQLERFEEREQIPFKRYKITEDDWRNREKWDVYTEAVGDMVDRTSTEIAPWTLVEANDKRWARVKVLRTINEALEAAFAKHKK</sequence>
<protein>
    <submittedName>
        <fullName evidence="2">Polyphosphate:AMP phosphotransferase</fullName>
    </submittedName>
</protein>
<dbReference type="EMBL" id="MIND01000018">
    <property type="protein sequence ID" value="POF90306.1"/>
    <property type="molecule type" value="Genomic_DNA"/>
</dbReference>
<dbReference type="InterPro" id="IPR022489">
    <property type="entry name" value="PolyP_AMP_Tfrase"/>
</dbReference>
<dbReference type="InterPro" id="IPR022488">
    <property type="entry name" value="PPK2-related"/>
</dbReference>
<reference evidence="2 3" key="2">
    <citation type="submission" date="2018-03" db="EMBL/GenBank/DDBJ databases">
        <title>Draft genome of Pseudomonas putida strain KT-27.</title>
        <authorList>
            <person name="Yoshizawa S."/>
            <person name="Khan N.H."/>
            <person name="Nishimura M."/>
            <person name="Chiura H.X."/>
            <person name="Ogura Y."/>
            <person name="Hayashi T."/>
            <person name="Kogure K."/>
        </authorList>
    </citation>
    <scope>NUCLEOTIDE SEQUENCE [LARGE SCALE GENOMIC DNA]</scope>
    <source>
        <strain evidence="2 3">KT-27</strain>
    </source>
</reference>
<dbReference type="InterPro" id="IPR027417">
    <property type="entry name" value="P-loop_NTPase"/>
</dbReference>
<name>A0A2S3WH58_PSEPU</name>
<comment type="caution">
    <text evidence="2">The sequence shown here is derived from an EMBL/GenBank/DDBJ whole genome shotgun (WGS) entry which is preliminary data.</text>
</comment>
<reference evidence="2 3" key="1">
    <citation type="submission" date="2016-08" db="EMBL/GenBank/DDBJ databases">
        <authorList>
            <person name="Seilhamer J.J."/>
        </authorList>
    </citation>
    <scope>NUCLEOTIDE SEQUENCE [LARGE SCALE GENOMIC DNA]</scope>
    <source>
        <strain evidence="2 3">KT-27</strain>
    </source>
</reference>
<feature type="domain" description="Polyphosphate kinase-2-related" evidence="1">
    <location>
        <begin position="11"/>
        <end position="234"/>
    </location>
</feature>
<keyword evidence="2" id="KW-0808">Transferase</keyword>
<gene>
    <name evidence="2" type="ORF">BGP80_21155</name>
</gene>
<dbReference type="NCBIfam" id="TIGR03708">
    <property type="entry name" value="poly_P_AMP_trns"/>
    <property type="match status" value="1"/>
</dbReference>
<dbReference type="Pfam" id="PF03976">
    <property type="entry name" value="PPK2"/>
    <property type="match status" value="2"/>
</dbReference>
<dbReference type="SUPFAM" id="SSF52540">
    <property type="entry name" value="P-loop containing nucleoside triphosphate hydrolases"/>
    <property type="match status" value="2"/>
</dbReference>
<dbReference type="AlphaFoldDB" id="A0A2S3WH58"/>
<dbReference type="RefSeq" id="WP_103438220.1">
    <property type="nucleotide sequence ID" value="NZ_MIND01000018.1"/>
</dbReference>
<evidence type="ECO:0000313" key="3">
    <source>
        <dbReference type="Proteomes" id="UP000237194"/>
    </source>
</evidence>
<dbReference type="GO" id="GO:0006797">
    <property type="term" value="P:polyphosphate metabolic process"/>
    <property type="evidence" value="ECO:0007669"/>
    <property type="project" value="InterPro"/>
</dbReference>
<feature type="domain" description="Polyphosphate kinase-2-related" evidence="1">
    <location>
        <begin position="269"/>
        <end position="493"/>
    </location>
</feature>
<organism evidence="2 3">
    <name type="scientific">Pseudomonas putida</name>
    <name type="common">Arthrobacter siderocapsulatus</name>
    <dbReference type="NCBI Taxonomy" id="303"/>
    <lineage>
        <taxon>Bacteria</taxon>
        <taxon>Pseudomonadati</taxon>
        <taxon>Pseudomonadota</taxon>
        <taxon>Gammaproteobacteria</taxon>
        <taxon>Pseudomonadales</taxon>
        <taxon>Pseudomonadaceae</taxon>
        <taxon>Pseudomonas</taxon>
    </lineage>
</organism>
<accession>A0A2S3WH58</accession>
<evidence type="ECO:0000259" key="1">
    <source>
        <dbReference type="Pfam" id="PF03976"/>
    </source>
</evidence>
<dbReference type="PANTHER" id="PTHR34383">
    <property type="entry name" value="POLYPHOSPHATE:AMP PHOSPHOTRANSFERASE-RELATED"/>
    <property type="match status" value="1"/>
</dbReference>
<dbReference type="Proteomes" id="UP000237194">
    <property type="component" value="Unassembled WGS sequence"/>
</dbReference>